<evidence type="ECO:0000313" key="3">
    <source>
        <dbReference type="Proteomes" id="UP000023152"/>
    </source>
</evidence>
<sequence length="186" mass="21879">KAHKALEALWLSCLPGQAGVFFNFDCIQTFLWKWMRCDPHFCLHLHVLQAASSLYATFIHFYIKDVQTVNYQQSKQIFIEHFSRGSSLKNKSKSKSKIEQTKRELKKKLYEWEELKQKENHESTKECLASLIALAKSDKDWPWCWSIAQMQLEMNTVDEGMLLLNQFIDIMFEIVRSNHISNSNSN</sequence>
<dbReference type="EMBL" id="ASPP01037873">
    <property type="protein sequence ID" value="ETO01593.1"/>
    <property type="molecule type" value="Genomic_DNA"/>
</dbReference>
<proteinExistence type="predicted"/>
<reference evidence="2 3" key="1">
    <citation type="journal article" date="2013" name="Curr. Biol.">
        <title>The Genome of the Foraminiferan Reticulomyxa filosa.</title>
        <authorList>
            <person name="Glockner G."/>
            <person name="Hulsmann N."/>
            <person name="Schleicher M."/>
            <person name="Noegel A.A."/>
            <person name="Eichinger L."/>
            <person name="Gallinger C."/>
            <person name="Pawlowski J."/>
            <person name="Sierra R."/>
            <person name="Euteneuer U."/>
            <person name="Pillet L."/>
            <person name="Moustafa A."/>
            <person name="Platzer M."/>
            <person name="Groth M."/>
            <person name="Szafranski K."/>
            <person name="Schliwa M."/>
        </authorList>
    </citation>
    <scope>NUCLEOTIDE SEQUENCE [LARGE SCALE GENOMIC DNA]</scope>
</reference>
<feature type="non-terminal residue" evidence="2">
    <location>
        <position position="1"/>
    </location>
</feature>
<feature type="non-terminal residue" evidence="2">
    <location>
        <position position="186"/>
    </location>
</feature>
<comment type="caution">
    <text evidence="2">The sequence shown here is derived from an EMBL/GenBank/DDBJ whole genome shotgun (WGS) entry which is preliminary data.</text>
</comment>
<name>X6LI07_RETFI</name>
<keyword evidence="3" id="KW-1185">Reference proteome</keyword>
<evidence type="ECO:0000256" key="1">
    <source>
        <dbReference type="SAM" id="Coils"/>
    </source>
</evidence>
<gene>
    <name evidence="2" type="ORF">RFI_35847</name>
</gene>
<accession>X6LI07</accession>
<protein>
    <submittedName>
        <fullName evidence="2">Uncharacterized protein</fullName>
    </submittedName>
</protein>
<dbReference type="Proteomes" id="UP000023152">
    <property type="component" value="Unassembled WGS sequence"/>
</dbReference>
<dbReference type="AlphaFoldDB" id="X6LI07"/>
<keyword evidence="1" id="KW-0175">Coiled coil</keyword>
<organism evidence="2 3">
    <name type="scientific">Reticulomyxa filosa</name>
    <dbReference type="NCBI Taxonomy" id="46433"/>
    <lineage>
        <taxon>Eukaryota</taxon>
        <taxon>Sar</taxon>
        <taxon>Rhizaria</taxon>
        <taxon>Retaria</taxon>
        <taxon>Foraminifera</taxon>
        <taxon>Monothalamids</taxon>
        <taxon>Reticulomyxidae</taxon>
        <taxon>Reticulomyxa</taxon>
    </lineage>
</organism>
<evidence type="ECO:0000313" key="2">
    <source>
        <dbReference type="EMBL" id="ETO01593.1"/>
    </source>
</evidence>
<feature type="coiled-coil region" evidence="1">
    <location>
        <begin position="88"/>
        <end position="122"/>
    </location>
</feature>